<sequence length="230" mass="26225">MKCYFQGCVEKGTTKEHIPPRSFFPDGEKTNLLTVKSCEKHNGAKSTNDLYVLAQICMNSAPSNRAREVFLNKVAPQLSYNNDALRKMLLEGSYQVDGGVAYAVNIERFDEFFMALSCGLIFKSQQAQLPSDYHISHIYHRLVHEPDEQRDAIETGIDEFYDEEPLDFMAFGNPKTHNERIYTCEIHGLPKFQGSITIVHRFFGVFKVTSMLSRLVSFNNDDPSQPTSQH</sequence>
<evidence type="ECO:0000313" key="2">
    <source>
        <dbReference type="Proteomes" id="UP000050786"/>
    </source>
</evidence>
<reference evidence="2" key="1">
    <citation type="submission" date="2015-09" db="EMBL/GenBank/DDBJ databases">
        <authorList>
            <person name="Rodrigo-Torres L."/>
            <person name="Arahal D.R."/>
        </authorList>
    </citation>
    <scope>NUCLEOTIDE SEQUENCE [LARGE SCALE GENOMIC DNA]</scope>
    <source>
        <strain evidence="2">CECT 4293</strain>
    </source>
</reference>
<dbReference type="EMBL" id="CYPS01000064">
    <property type="protein sequence ID" value="CUH45147.1"/>
    <property type="molecule type" value="Genomic_DNA"/>
</dbReference>
<name>A0A0P1E833_9RHOB</name>
<dbReference type="RefSeq" id="WP_058275244.1">
    <property type="nucleotide sequence ID" value="NZ_CYPS01000064.1"/>
</dbReference>
<organism evidence="1 2">
    <name type="scientific">Ruegeria atlantica</name>
    <dbReference type="NCBI Taxonomy" id="81569"/>
    <lineage>
        <taxon>Bacteria</taxon>
        <taxon>Pseudomonadati</taxon>
        <taxon>Pseudomonadota</taxon>
        <taxon>Alphaproteobacteria</taxon>
        <taxon>Rhodobacterales</taxon>
        <taxon>Roseobacteraceae</taxon>
        <taxon>Ruegeria</taxon>
    </lineage>
</organism>
<evidence type="ECO:0000313" key="1">
    <source>
        <dbReference type="EMBL" id="CUH45147.1"/>
    </source>
</evidence>
<protein>
    <submittedName>
        <fullName evidence="1">Uncharacterized protein</fullName>
    </submittedName>
</protein>
<dbReference type="Proteomes" id="UP000050786">
    <property type="component" value="Unassembled WGS sequence"/>
</dbReference>
<gene>
    <name evidence="1" type="ORF">RUM4293_04057</name>
</gene>
<accession>A0A0P1E833</accession>
<keyword evidence="2" id="KW-1185">Reference proteome</keyword>
<dbReference type="AlphaFoldDB" id="A0A0P1E833"/>
<proteinExistence type="predicted"/>